<evidence type="ECO:0000313" key="7">
    <source>
        <dbReference type="EMBL" id="KAF2883294.1"/>
    </source>
</evidence>
<proteinExistence type="inferred from homology"/>
<keyword evidence="3" id="KW-0378">Hydrolase</keyword>
<dbReference type="PANTHER" id="PTHR10353">
    <property type="entry name" value="GLYCOSYL HYDROLASE"/>
    <property type="match status" value="1"/>
</dbReference>
<dbReference type="Gene3D" id="3.20.20.80">
    <property type="entry name" value="Glycosidases"/>
    <property type="match status" value="1"/>
</dbReference>
<dbReference type="EC" id="3.2.1.21" evidence="2"/>
<sequence length="353" mass="40805">MITLIHFDLPQVLQDLGGFTNTLIIKYFVKYAKFVFENFGDRVKTWTTFNEPHIYCLMGYGQDSLAPAYSLSGIGEYICSHNVLKAHAAIYHLYNDTFREKQHGKIIINLDSAWFEPASNSKDDIEASDRALQFELGFHAHPIFSKTGDYPSIVKKRIAERSAQEGLEESRLPLFTQKEIEYIRGTHDNIFCIAHYTTKLATTKAEDPIGSPSFEKDMNVHSYFDPSWPPTAFPVFRIVPWGIKKLVMWIKQQYDNPIIYISENGLADNGELKDQERIKFHKSYLTALLEAVNKHGVRVKRYSAWSFMDSFEWSTGYTLKYGFYHVDFNDSNRTRKAKASAYYYKGVISTRKP</sequence>
<organism evidence="7 8">
    <name type="scientific">Ignelater luminosus</name>
    <name type="common">Cucubano</name>
    <name type="synonym">Pyrophorus luminosus</name>
    <dbReference type="NCBI Taxonomy" id="2038154"/>
    <lineage>
        <taxon>Eukaryota</taxon>
        <taxon>Metazoa</taxon>
        <taxon>Ecdysozoa</taxon>
        <taxon>Arthropoda</taxon>
        <taxon>Hexapoda</taxon>
        <taxon>Insecta</taxon>
        <taxon>Pterygota</taxon>
        <taxon>Neoptera</taxon>
        <taxon>Endopterygota</taxon>
        <taxon>Coleoptera</taxon>
        <taxon>Polyphaga</taxon>
        <taxon>Elateriformia</taxon>
        <taxon>Elateroidea</taxon>
        <taxon>Elateridae</taxon>
        <taxon>Agrypninae</taxon>
        <taxon>Pyrophorini</taxon>
        <taxon>Ignelater</taxon>
    </lineage>
</organism>
<evidence type="ECO:0000256" key="1">
    <source>
        <dbReference type="ARBA" id="ARBA00010838"/>
    </source>
</evidence>
<dbReference type="Proteomes" id="UP000801492">
    <property type="component" value="Unassembled WGS sequence"/>
</dbReference>
<gene>
    <name evidence="7" type="ORF">ILUMI_22883</name>
</gene>
<dbReference type="PANTHER" id="PTHR10353:SF36">
    <property type="entry name" value="LP05116P"/>
    <property type="match status" value="1"/>
</dbReference>
<protein>
    <recommendedName>
        <fullName evidence="2">beta-glucosidase</fullName>
        <ecNumber evidence="2">3.2.1.21</ecNumber>
    </recommendedName>
</protein>
<dbReference type="EMBL" id="VTPC01090447">
    <property type="protein sequence ID" value="KAF2883294.1"/>
    <property type="molecule type" value="Genomic_DNA"/>
</dbReference>
<evidence type="ECO:0000256" key="6">
    <source>
        <dbReference type="RuleBase" id="RU003690"/>
    </source>
</evidence>
<comment type="caution">
    <text evidence="7">The sequence shown here is derived from an EMBL/GenBank/DDBJ whole genome shotgun (WGS) entry which is preliminary data.</text>
</comment>
<dbReference type="PRINTS" id="PR00131">
    <property type="entry name" value="GLHYDRLASE1"/>
</dbReference>
<dbReference type="GO" id="GO:0005975">
    <property type="term" value="P:carbohydrate metabolic process"/>
    <property type="evidence" value="ECO:0007669"/>
    <property type="project" value="InterPro"/>
</dbReference>
<evidence type="ECO:0000256" key="5">
    <source>
        <dbReference type="PROSITE-ProRule" id="PRU10055"/>
    </source>
</evidence>
<comment type="similarity">
    <text evidence="1 6">Belongs to the glycosyl hydrolase 1 family.</text>
</comment>
<dbReference type="InterPro" id="IPR018120">
    <property type="entry name" value="Glyco_hydro_1_AS"/>
</dbReference>
<evidence type="ECO:0000256" key="3">
    <source>
        <dbReference type="ARBA" id="ARBA00022801"/>
    </source>
</evidence>
<dbReference type="Pfam" id="PF00232">
    <property type="entry name" value="Glyco_hydro_1"/>
    <property type="match status" value="1"/>
</dbReference>
<name>A0A8K0CBX7_IGNLU</name>
<dbReference type="PROSITE" id="PS00572">
    <property type="entry name" value="GLYCOSYL_HYDROL_F1_1"/>
    <property type="match status" value="1"/>
</dbReference>
<evidence type="ECO:0000256" key="4">
    <source>
        <dbReference type="ARBA" id="ARBA00023295"/>
    </source>
</evidence>
<keyword evidence="4" id="KW-0326">Glycosidase</keyword>
<dbReference type="InterPro" id="IPR017853">
    <property type="entry name" value="GH"/>
</dbReference>
<dbReference type="GO" id="GO:0008422">
    <property type="term" value="F:beta-glucosidase activity"/>
    <property type="evidence" value="ECO:0007669"/>
    <property type="project" value="TreeGrafter"/>
</dbReference>
<accession>A0A8K0CBX7</accession>
<keyword evidence="8" id="KW-1185">Reference proteome</keyword>
<evidence type="ECO:0000313" key="8">
    <source>
        <dbReference type="Proteomes" id="UP000801492"/>
    </source>
</evidence>
<feature type="active site" description="Nucleophile" evidence="5">
    <location>
        <position position="263"/>
    </location>
</feature>
<evidence type="ECO:0000256" key="2">
    <source>
        <dbReference type="ARBA" id="ARBA00012744"/>
    </source>
</evidence>
<reference evidence="7" key="1">
    <citation type="submission" date="2019-08" db="EMBL/GenBank/DDBJ databases">
        <title>The genome of the North American firefly Photinus pyralis.</title>
        <authorList>
            <consortium name="Photinus pyralis genome working group"/>
            <person name="Fallon T.R."/>
            <person name="Sander Lower S.E."/>
            <person name="Weng J.-K."/>
        </authorList>
    </citation>
    <scope>NUCLEOTIDE SEQUENCE</scope>
    <source>
        <strain evidence="7">TRF0915ILg1</strain>
        <tissue evidence="7">Whole body</tissue>
    </source>
</reference>
<dbReference type="AlphaFoldDB" id="A0A8K0CBX7"/>
<dbReference type="OrthoDB" id="65569at2759"/>
<dbReference type="SUPFAM" id="SSF51445">
    <property type="entry name" value="(Trans)glycosidases"/>
    <property type="match status" value="1"/>
</dbReference>
<dbReference type="InterPro" id="IPR001360">
    <property type="entry name" value="Glyco_hydro_1"/>
</dbReference>